<dbReference type="PANTHER" id="PTHR24223:SF456">
    <property type="entry name" value="MULTIDRUG RESISTANCE-ASSOCIATED PROTEIN LETHAL(2)03659"/>
    <property type="match status" value="1"/>
</dbReference>
<keyword evidence="7 10" id="KW-1133">Transmembrane helix</keyword>
<feature type="transmembrane region" description="Helical" evidence="10">
    <location>
        <begin position="484"/>
        <end position="511"/>
    </location>
</feature>
<feature type="region of interest" description="Disordered" evidence="9">
    <location>
        <begin position="324"/>
        <end position="434"/>
    </location>
</feature>
<dbReference type="OrthoDB" id="4865934at2759"/>
<feature type="region of interest" description="Disordered" evidence="9">
    <location>
        <begin position="255"/>
        <end position="277"/>
    </location>
</feature>
<feature type="compositionally biased region" description="Basic and acidic residues" evidence="9">
    <location>
        <begin position="370"/>
        <end position="386"/>
    </location>
</feature>
<feature type="transmembrane region" description="Helical" evidence="10">
    <location>
        <begin position="1770"/>
        <end position="1797"/>
    </location>
</feature>
<dbReference type="RefSeq" id="XP_028546256.1">
    <property type="nucleotide sequence ID" value="XM_028690455.1"/>
</dbReference>
<feature type="domain" description="ABC transporter" evidence="11">
    <location>
        <begin position="1944"/>
        <end position="2268"/>
    </location>
</feature>
<feature type="transmembrane region" description="Helical" evidence="10">
    <location>
        <begin position="1692"/>
        <end position="1710"/>
    </location>
</feature>
<dbReference type="GO" id="GO:0016020">
    <property type="term" value="C:membrane"/>
    <property type="evidence" value="ECO:0007669"/>
    <property type="project" value="UniProtKB-SubCell"/>
</dbReference>
<dbReference type="Gene3D" id="1.20.1560.10">
    <property type="entry name" value="ABC transporter type 1, transmembrane domain"/>
    <property type="match status" value="2"/>
</dbReference>
<evidence type="ECO:0000313" key="13">
    <source>
        <dbReference type="EMBL" id="GAW83667.1"/>
    </source>
</evidence>
<comment type="similarity">
    <text evidence="2">Belongs to the ABC transporter superfamily. ABCC family. Conjugate transporter (TC 3.A.1.208) subfamily.</text>
</comment>
<evidence type="ECO:0000256" key="9">
    <source>
        <dbReference type="SAM" id="MobiDB-lite"/>
    </source>
</evidence>
<dbReference type="PROSITE" id="PS00211">
    <property type="entry name" value="ABC_TRANSPORTER_1"/>
    <property type="match status" value="1"/>
</dbReference>
<name>A0A1Y1JR09_PLAGO</name>
<feature type="transmembrane region" description="Helical" evidence="10">
    <location>
        <begin position="517"/>
        <end position="538"/>
    </location>
</feature>
<dbReference type="InterPro" id="IPR027417">
    <property type="entry name" value="P-loop_NTPase"/>
</dbReference>
<feature type="compositionally biased region" description="Low complexity" evidence="9">
    <location>
        <begin position="356"/>
        <end position="365"/>
    </location>
</feature>
<dbReference type="EMBL" id="BDQF01000015">
    <property type="protein sequence ID" value="GAW83667.1"/>
    <property type="molecule type" value="Genomic_DNA"/>
</dbReference>
<evidence type="ECO:0000259" key="12">
    <source>
        <dbReference type="PROSITE" id="PS50929"/>
    </source>
</evidence>
<sequence>MNSWNVNWINDVRNGKRNKTRNVKKNESNRGGVIDNISWFEFVTFDWVTVILNRLRRDGNFNLPKIEEDTAIQYYSYKLENNLRNGRLKYKRNVNSKVKKNGDHGNYAHDERYKEESCFLQKRGIICALLKTFKLQLSCISFFNIIHTAFLIFVALCIENYILLIKGYQNISIPFTENNKKIIMGFFLVLVICLNIFFDAILTFFDYRLRLNMEVTLMYFLYKINLDHFCGRINSSESAWFEGEDPPINDTVLKDVIPSSPNQHQNTSDKVPEKKDAHALRDQLMKKEQDKRVHHVLVEGDSRDSVSNDPTTCYPTACQRIPCEPAPNEPAPNEPAPNEPAPNEPAPNEPAPNEPAPNEAAPNEPRGGVHHSDAGDQITHRPEEQNKIWSNKTHTIMDPEDDDSNGDIPPRERLPRERQRVVARGNDEMGEVGNKTNQTQNYLENQFLNNEQRRKIQLVQGEGKIEADSCDISIYNIMFVDTPFLIYFINAMIDMCNMLIKFIISFYTFYYKMGSEAVMSGVLLILSLYSLIFSFELSSSLFKIKHLRCRDSRISNMHHILKEYKLIKMFNWESIAFDYVNEHRKKEMKFCKIRIYLSSLSNYINNISMNIIEVVIFFIFIRGELNSNKPINVSSIITPLFVYKSLISGMSNFPNIINNLLEGSINIGRINKYIQHYLFEYDTNEHSTDSSFDNNSYYYGSSSRLTEQHGQMDISNCSTNGFSMNNNNSTSILISNVGKKKEKKKKNYEHEFRKTRNTQYDEEEAEEGIGRFAGGIKRKKNWRNFLKFVVSHNEYDMEERVQKKKEFSSYHSNKYRNHKIRNVYMCHSNYRKHYSSFCMEGSTMDDNSHVVFSCEERKKRGATSLTLNSCNKNGHNSKCKDVILKMKNCYFIANKRISSCVTTNEGGAMLLKNINLIVKNNSLTVILGNVGSGKTLLFNSLLGNLKLAQGNYYIKNFIYDMPIMYVPQFTWVTIGTIRSMILFGNRFDPVLYYQVIEQSELLNDLNTFKRKDLRYINDEHSLSKGQKARICLARALYHHYIHMSDLLIDYENEINENNKCREEKVHGNYTIHSYAVQKVNSNNHKEKMGEEKEVAMKGCQDERKTQTSVENQGINENSLPQERMETHELEEMNNVNKMDKANNPTNNTHDRGKNTRRIRNSISHGIQANDIKMDESLHDKNKRQSEEVGCVGKGESNEANDVIIEPTEEPEKHNSFPFNNNKYIKECLEIEEMSYLYLLDDIFCSLDPCISKNIFYNLFCHKENVQGFKNKCSFVMSVNQNIWNSFLLEDIINNLQYEVEIYELQDRTLVYHGDIHAYMKKNEITIRKELPKEHGINSDGRTIASGLSHFPSTHSQKSTNGIMEFFEDQQKRNRRRQKKKSSTSYDMKYHKFMLLKELKSTYSCKLEPIGSASLHEHGRKYSYVTQNYGEKMDMKKMETSGNLSSLLSIGSRKRTMINNYAEFLVKQNNKNCSLSFNESDKVYLHEFENVNKILQSQLKENYACDYIGINENDEEEEEEFRFRGNIKWKTFIWYLKMIGKRLIIVIIFFMIISIFTDEIKNMLLFMTSTLIRNGTAQNDSEILRKQLIYLKYFVLLPSISLLTTLIAFMVIAHGIGISAVKVHTEVLTSILYAPIHAFYSNNLGNIINRFITDINVLDNGIIKRIYKTFYTFFRFLFTIFLLNYMVKHTIYVFPFILLLIYFFVFQKYSIGCKEAQRGYLCAHAPLCTIYSNTIAGKDIINMYKKNKHFMSLYTKRVLDFKNYTIFKWSLTIWASLYVQLIVLCLTSFYILYPYLILPHLGKLNDPNFMNQEANANIIGYCVTFSCSLGFIIKSLLYDYTHVEKEMCSTQRLEECSQMINENVGYSDEEAEEHATGRDGRTAGTDQRTAERDERTAGTDQRTAERDERTAGTDQMITADANPKAKYGFHFENVFVSYKKKIYIDKVRNVYYYANEKSCLRNINIYALKGQKVGIVGKSGAGKSTTFLSILGLISTTRGNITIEGRDIKSMSLEERKNTIGLLPQSSFVFFHWNVRTYIDLYDQFSDDEIIDAFKLIGINLGHNDLNKYIYKQKEKKKSNHGQRGGEKEGRKQKNSSASVVGGAESSEVPQSYTSKSGSTSTYAAASTSASASTYATASGSTSKSAPESASTSENFLSLSDDCIRYLALVRIYLNRHIYKLVLIDEIPVINLNLSNSNSNHFFSSNVKSFEYIISNYFKHITVLIIAHDVTTLSCCDFIYVMANGEVIYKCNYADIKTQAGLAALIQEQT</sequence>
<gene>
    <name evidence="13" type="ORF">PGO_144650</name>
</gene>
<evidence type="ECO:0000259" key="11">
    <source>
        <dbReference type="PROSITE" id="PS50893"/>
    </source>
</evidence>
<feature type="domain" description="ABC transmembrane type-1" evidence="12">
    <location>
        <begin position="1543"/>
        <end position="1788"/>
    </location>
</feature>
<dbReference type="PANTHER" id="PTHR24223">
    <property type="entry name" value="ATP-BINDING CASSETTE SUB-FAMILY C"/>
    <property type="match status" value="1"/>
</dbReference>
<evidence type="ECO:0000313" key="14">
    <source>
        <dbReference type="Proteomes" id="UP000195521"/>
    </source>
</evidence>
<feature type="transmembrane region" description="Helical" evidence="10">
    <location>
        <begin position="1531"/>
        <end position="1556"/>
    </location>
</feature>
<dbReference type="Pfam" id="PF00005">
    <property type="entry name" value="ABC_tran"/>
    <property type="match status" value="2"/>
</dbReference>
<comment type="subcellular location">
    <subcellularLocation>
        <location evidence="1">Membrane</location>
        <topology evidence="1">Multi-pass membrane protein</topology>
    </subcellularLocation>
</comment>
<evidence type="ECO:0000256" key="3">
    <source>
        <dbReference type="ARBA" id="ARBA00022448"/>
    </source>
</evidence>
<dbReference type="InterPro" id="IPR036640">
    <property type="entry name" value="ABC1_TM_sf"/>
</dbReference>
<feature type="region of interest" description="Disordered" evidence="9">
    <location>
        <begin position="1866"/>
        <end position="1910"/>
    </location>
</feature>
<feature type="compositionally biased region" description="Polar residues" evidence="9">
    <location>
        <begin position="259"/>
        <end position="269"/>
    </location>
</feature>
<dbReference type="GO" id="GO:0140359">
    <property type="term" value="F:ABC-type transporter activity"/>
    <property type="evidence" value="ECO:0007669"/>
    <property type="project" value="InterPro"/>
</dbReference>
<keyword evidence="4 10" id="KW-0812">Transmembrane</keyword>
<keyword evidence="3" id="KW-0813">Transport</keyword>
<feature type="transmembrane region" description="Helical" evidence="10">
    <location>
        <begin position="595"/>
        <end position="621"/>
    </location>
</feature>
<organism evidence="13 14">
    <name type="scientific">Plasmodium gonderi</name>
    <dbReference type="NCBI Taxonomy" id="77519"/>
    <lineage>
        <taxon>Eukaryota</taxon>
        <taxon>Sar</taxon>
        <taxon>Alveolata</taxon>
        <taxon>Apicomplexa</taxon>
        <taxon>Aconoidasida</taxon>
        <taxon>Haemosporida</taxon>
        <taxon>Plasmodiidae</taxon>
        <taxon>Plasmodium</taxon>
        <taxon>Plasmodium (Plasmodium)</taxon>
    </lineage>
</organism>
<dbReference type="InterPro" id="IPR017871">
    <property type="entry name" value="ABC_transporter-like_CS"/>
</dbReference>
<dbReference type="OMA" id="RTYIDPY"/>
<feature type="domain" description="ABC transporter" evidence="11">
    <location>
        <begin position="884"/>
        <end position="1122"/>
    </location>
</feature>
<dbReference type="PROSITE" id="PS50893">
    <property type="entry name" value="ABC_TRANSPORTER_2"/>
    <property type="match status" value="2"/>
</dbReference>
<evidence type="ECO:0000256" key="2">
    <source>
        <dbReference type="ARBA" id="ARBA00009726"/>
    </source>
</evidence>
<comment type="caution">
    <text evidence="13">The sequence shown here is derived from an EMBL/GenBank/DDBJ whole genome shotgun (WGS) entry which is preliminary data.</text>
</comment>
<keyword evidence="8 10" id="KW-0472">Membrane</keyword>
<dbReference type="InterPro" id="IPR003439">
    <property type="entry name" value="ABC_transporter-like_ATP-bd"/>
</dbReference>
<feature type="region of interest" description="Disordered" evidence="9">
    <location>
        <begin position="2073"/>
        <end position="2117"/>
    </location>
</feature>
<feature type="domain" description="ABC transmembrane type-1" evidence="12">
    <location>
        <begin position="487"/>
        <end position="662"/>
    </location>
</feature>
<feature type="compositionally biased region" description="Basic and acidic residues" evidence="9">
    <location>
        <begin position="1887"/>
        <end position="1910"/>
    </location>
</feature>
<feature type="transmembrane region" description="Helical" evidence="10">
    <location>
        <begin position="182"/>
        <end position="205"/>
    </location>
</feature>
<feature type="transmembrane region" description="Helical" evidence="10">
    <location>
        <begin position="1668"/>
        <end position="1686"/>
    </location>
</feature>
<feature type="region of interest" description="Disordered" evidence="9">
    <location>
        <begin position="1137"/>
        <end position="1156"/>
    </location>
</feature>
<feature type="compositionally biased region" description="Basic and acidic residues" evidence="9">
    <location>
        <begin position="409"/>
        <end position="420"/>
    </location>
</feature>
<keyword evidence="6" id="KW-0067">ATP-binding</keyword>
<protein>
    <submittedName>
        <fullName evidence="13">Multidrug resistance associated protein</fullName>
    </submittedName>
</protein>
<feature type="transmembrane region" description="Helical" evidence="10">
    <location>
        <begin position="1592"/>
        <end position="1620"/>
    </location>
</feature>
<accession>A0A1Y1JR09</accession>
<evidence type="ECO:0000256" key="8">
    <source>
        <dbReference type="ARBA" id="ARBA00023136"/>
    </source>
</evidence>
<evidence type="ECO:0000256" key="1">
    <source>
        <dbReference type="ARBA" id="ARBA00004141"/>
    </source>
</evidence>
<dbReference type="SUPFAM" id="SSF90123">
    <property type="entry name" value="ABC transporter transmembrane region"/>
    <property type="match status" value="2"/>
</dbReference>
<keyword evidence="5" id="KW-0547">Nucleotide-binding</keyword>
<dbReference type="InterPro" id="IPR050173">
    <property type="entry name" value="ABC_transporter_C-like"/>
</dbReference>
<evidence type="ECO:0000256" key="7">
    <source>
        <dbReference type="ARBA" id="ARBA00022989"/>
    </source>
</evidence>
<dbReference type="GO" id="GO:0005524">
    <property type="term" value="F:ATP binding"/>
    <property type="evidence" value="ECO:0007669"/>
    <property type="project" value="UniProtKB-KW"/>
</dbReference>
<dbReference type="SMART" id="SM00382">
    <property type="entry name" value="AAA"/>
    <property type="match status" value="2"/>
</dbReference>
<feature type="transmembrane region" description="Helical" evidence="10">
    <location>
        <begin position="1626"/>
        <end position="1647"/>
    </location>
</feature>
<dbReference type="GO" id="GO:0016887">
    <property type="term" value="F:ATP hydrolysis activity"/>
    <property type="evidence" value="ECO:0007669"/>
    <property type="project" value="InterPro"/>
</dbReference>
<dbReference type="InterPro" id="IPR011527">
    <property type="entry name" value="ABC1_TM_dom"/>
</dbReference>
<feature type="compositionally biased region" description="Pro residues" evidence="9">
    <location>
        <begin position="324"/>
        <end position="355"/>
    </location>
</feature>
<dbReference type="InterPro" id="IPR003593">
    <property type="entry name" value="AAA+_ATPase"/>
</dbReference>
<dbReference type="Proteomes" id="UP000195521">
    <property type="component" value="Unassembled WGS sequence"/>
</dbReference>
<feature type="transmembrane region" description="Helical" evidence="10">
    <location>
        <begin position="139"/>
        <end position="162"/>
    </location>
</feature>
<evidence type="ECO:0000256" key="6">
    <source>
        <dbReference type="ARBA" id="ARBA00022840"/>
    </source>
</evidence>
<dbReference type="Pfam" id="PF00664">
    <property type="entry name" value="ABC_membrane"/>
    <property type="match status" value="1"/>
</dbReference>
<dbReference type="GeneID" id="39750413"/>
<dbReference type="FunFam" id="1.20.1560.10:FF:000067">
    <property type="entry name" value="Multidrug resistance protein 1"/>
    <property type="match status" value="1"/>
</dbReference>
<dbReference type="SUPFAM" id="SSF52540">
    <property type="entry name" value="P-loop containing nucleoside triphosphate hydrolases"/>
    <property type="match status" value="2"/>
</dbReference>
<evidence type="ECO:0000256" key="5">
    <source>
        <dbReference type="ARBA" id="ARBA00022741"/>
    </source>
</evidence>
<evidence type="ECO:0000256" key="10">
    <source>
        <dbReference type="SAM" id="Phobius"/>
    </source>
</evidence>
<keyword evidence="14" id="KW-1185">Reference proteome</keyword>
<evidence type="ECO:0000256" key="4">
    <source>
        <dbReference type="ARBA" id="ARBA00022692"/>
    </source>
</evidence>
<dbReference type="PROSITE" id="PS50929">
    <property type="entry name" value="ABC_TM1F"/>
    <property type="match status" value="2"/>
</dbReference>
<dbReference type="Gene3D" id="3.40.50.300">
    <property type="entry name" value="P-loop containing nucleotide triphosphate hydrolases"/>
    <property type="match status" value="2"/>
</dbReference>
<feature type="compositionally biased region" description="Low complexity" evidence="9">
    <location>
        <begin position="2095"/>
        <end position="2117"/>
    </location>
</feature>
<reference evidence="14" key="1">
    <citation type="submission" date="2017-04" db="EMBL/GenBank/DDBJ databases">
        <title>Plasmodium gonderi genome.</title>
        <authorList>
            <person name="Arisue N."/>
            <person name="Honma H."/>
            <person name="Kawai S."/>
            <person name="Tougan T."/>
            <person name="Tanabe K."/>
            <person name="Horii T."/>
        </authorList>
    </citation>
    <scope>NUCLEOTIDE SEQUENCE [LARGE SCALE GENOMIC DNA]</scope>
    <source>
        <strain evidence="14">ATCC 30045</strain>
    </source>
</reference>
<proteinExistence type="inferred from homology"/>